<dbReference type="PROSITE" id="PS50850">
    <property type="entry name" value="MFS"/>
    <property type="match status" value="1"/>
</dbReference>
<dbReference type="SUPFAM" id="SSF103473">
    <property type="entry name" value="MFS general substrate transporter"/>
    <property type="match status" value="1"/>
</dbReference>
<dbReference type="AlphaFoldDB" id="A0A944HAW6"/>
<dbReference type="InterPro" id="IPR036259">
    <property type="entry name" value="MFS_trans_sf"/>
</dbReference>
<dbReference type="Pfam" id="PF07690">
    <property type="entry name" value="MFS_1"/>
    <property type="match status" value="1"/>
</dbReference>
<feature type="domain" description="Major facilitator superfamily (MFS) profile" evidence="6">
    <location>
        <begin position="25"/>
        <end position="440"/>
    </location>
</feature>
<dbReference type="GO" id="GO:0046943">
    <property type="term" value="F:carboxylic acid transmembrane transporter activity"/>
    <property type="evidence" value="ECO:0007669"/>
    <property type="project" value="TreeGrafter"/>
</dbReference>
<keyword evidence="4 5" id="KW-0472">Membrane</keyword>
<feature type="transmembrane region" description="Helical" evidence="5">
    <location>
        <begin position="350"/>
        <end position="376"/>
    </location>
</feature>
<protein>
    <submittedName>
        <fullName evidence="7">MFS transporter</fullName>
    </submittedName>
</protein>
<feature type="transmembrane region" description="Helical" evidence="5">
    <location>
        <begin position="115"/>
        <end position="137"/>
    </location>
</feature>
<dbReference type="InterPro" id="IPR020846">
    <property type="entry name" value="MFS_dom"/>
</dbReference>
<feature type="transmembrane region" description="Helical" evidence="5">
    <location>
        <begin position="414"/>
        <end position="436"/>
    </location>
</feature>
<dbReference type="Gene3D" id="1.20.1250.20">
    <property type="entry name" value="MFS general substrate transporter like domains"/>
    <property type="match status" value="1"/>
</dbReference>
<evidence type="ECO:0000313" key="7">
    <source>
        <dbReference type="EMBL" id="MBT2327461.1"/>
    </source>
</evidence>
<dbReference type="Proteomes" id="UP000692896">
    <property type="component" value="Unassembled WGS sequence"/>
</dbReference>
<feature type="transmembrane region" description="Helical" evidence="5">
    <location>
        <begin position="149"/>
        <end position="171"/>
    </location>
</feature>
<dbReference type="GO" id="GO:0005886">
    <property type="term" value="C:plasma membrane"/>
    <property type="evidence" value="ECO:0007669"/>
    <property type="project" value="TreeGrafter"/>
</dbReference>
<evidence type="ECO:0000256" key="3">
    <source>
        <dbReference type="ARBA" id="ARBA00022989"/>
    </source>
</evidence>
<dbReference type="PANTHER" id="PTHR23508">
    <property type="entry name" value="CARBOXYLIC ACID TRANSPORTER PROTEIN HOMOLOG"/>
    <property type="match status" value="1"/>
</dbReference>
<evidence type="ECO:0000256" key="5">
    <source>
        <dbReference type="SAM" id="Phobius"/>
    </source>
</evidence>
<proteinExistence type="predicted"/>
<keyword evidence="2 5" id="KW-0812">Transmembrane</keyword>
<dbReference type="PROSITE" id="PS00217">
    <property type="entry name" value="SUGAR_TRANSPORT_2"/>
    <property type="match status" value="1"/>
</dbReference>
<dbReference type="InterPro" id="IPR011701">
    <property type="entry name" value="MFS"/>
</dbReference>
<evidence type="ECO:0000256" key="2">
    <source>
        <dbReference type="ARBA" id="ARBA00022692"/>
    </source>
</evidence>
<feature type="transmembrane region" description="Helical" evidence="5">
    <location>
        <begin position="325"/>
        <end position="344"/>
    </location>
</feature>
<feature type="transmembrane region" description="Helical" evidence="5">
    <location>
        <begin position="388"/>
        <end position="408"/>
    </location>
</feature>
<comment type="subcellular location">
    <subcellularLocation>
        <location evidence="1">Membrane</location>
        <topology evidence="1">Multi-pass membrane protein</topology>
    </subcellularLocation>
</comment>
<evidence type="ECO:0000259" key="6">
    <source>
        <dbReference type="PROSITE" id="PS50850"/>
    </source>
</evidence>
<reference evidence="7" key="1">
    <citation type="submission" date="2021-03" db="EMBL/GenBank/DDBJ databases">
        <title>Genomic analysis provides insights into the functional capacity of soil bacteria communities inhabiting an altitudinal gradient in the Atacama Desert.</title>
        <authorList>
            <person name="Gonzalez M."/>
            <person name="Maldonado J."/>
            <person name="Maza F."/>
            <person name="Hodar C."/>
            <person name="Cortes M."/>
            <person name="Palma R."/>
            <person name="Andreani C."/>
            <person name="Gaete A."/>
            <person name="Vasquez-Dean J."/>
            <person name="Acuna V."/>
            <person name="Aguado M."/>
            <person name="Mandakovic D."/>
            <person name="Latorre M."/>
            <person name="Orellana A."/>
            <person name="Gutierrez R."/>
            <person name="Montecino M."/>
            <person name="Allende M."/>
            <person name="Maass A."/>
            <person name="Cambiazo V."/>
        </authorList>
    </citation>
    <scope>NUCLEOTIDE SEQUENCE</scope>
    <source>
        <strain evidence="7">ISL-25</strain>
    </source>
</reference>
<dbReference type="EMBL" id="JAGGOB010000005">
    <property type="protein sequence ID" value="MBT2327461.1"/>
    <property type="molecule type" value="Genomic_DNA"/>
</dbReference>
<feature type="transmembrane region" description="Helical" evidence="5">
    <location>
        <begin position="21"/>
        <end position="44"/>
    </location>
</feature>
<feature type="transmembrane region" description="Helical" evidence="5">
    <location>
        <begin position="64"/>
        <end position="83"/>
    </location>
</feature>
<dbReference type="InterPro" id="IPR005829">
    <property type="entry name" value="Sugar_transporter_CS"/>
</dbReference>
<evidence type="ECO:0000256" key="4">
    <source>
        <dbReference type="ARBA" id="ARBA00023136"/>
    </source>
</evidence>
<evidence type="ECO:0000256" key="1">
    <source>
        <dbReference type="ARBA" id="ARBA00004141"/>
    </source>
</evidence>
<gene>
    <name evidence="7" type="ORF">J7E47_01845</name>
</gene>
<name>A0A944HAW6_PSEFL</name>
<feature type="transmembrane region" description="Helical" evidence="5">
    <location>
        <begin position="177"/>
        <end position="199"/>
    </location>
</feature>
<dbReference type="RefSeq" id="WP_214911978.1">
    <property type="nucleotide sequence ID" value="NZ_JAGGNX010000014.1"/>
</dbReference>
<feature type="transmembrane region" description="Helical" evidence="5">
    <location>
        <begin position="90"/>
        <end position="109"/>
    </location>
</feature>
<dbReference type="PANTHER" id="PTHR23508:SF10">
    <property type="entry name" value="CARBOXYLIC ACID TRANSPORTER PROTEIN HOMOLOG"/>
    <property type="match status" value="1"/>
</dbReference>
<feature type="transmembrane region" description="Helical" evidence="5">
    <location>
        <begin position="299"/>
        <end position="318"/>
    </location>
</feature>
<comment type="caution">
    <text evidence="7">The sequence shown here is derived from an EMBL/GenBank/DDBJ whole genome shotgun (WGS) entry which is preliminary data.</text>
</comment>
<organism evidence="7 8">
    <name type="scientific">Pseudomonas fluorescens</name>
    <dbReference type="NCBI Taxonomy" id="294"/>
    <lineage>
        <taxon>Bacteria</taxon>
        <taxon>Pseudomonadati</taxon>
        <taxon>Pseudomonadota</taxon>
        <taxon>Gammaproteobacteria</taxon>
        <taxon>Pseudomonadales</taxon>
        <taxon>Pseudomonadaceae</taxon>
        <taxon>Pseudomonas</taxon>
    </lineage>
</organism>
<accession>A0A944HAW6</accession>
<feature type="transmembrane region" description="Helical" evidence="5">
    <location>
        <begin position="258"/>
        <end position="279"/>
    </location>
</feature>
<sequence>MIPSRAIDVAALIEARKLSSFNYLIICVSVLITFLDGFDLLMLSHTAAYMAEDIGLDKLQLGNIFSIGLFGMMLGGFFFGYLGDRIGRRPTIILSTSAFGLMTLLFTLADSYASLLILRFLNGFALGAMLPLCWALNIEFVPKRYRASVITIIMVGFSLGGAVAGPLTVWMAPHYGWASVFALGGIATLLSSVLLFFTLPESVRFLVSKHKQPETVARILKRLDPGIDLRPGDRYFLGDEIDLGHRPFRVGQLFIGKLKWITPMIWIGFGASSMAMYFLASWSPLVYQYAGFDRATASWVSSFASFSGAMAGLVLMRVVDTRGPYAVMIYPLLSLPFLLVLGIGELQGDAFIALSLMGAIFVKGSHYGITSIAGVFYPSAIRGNGAGWAASMGKIGSVCGPLLGAYVLNSGMPVVKSFAVLALCPAVLGVCAYVVARIDRRSIVNTEFWNTKPLTLDNTVTPHSQPSATTTPPPR</sequence>
<evidence type="ECO:0000313" key="8">
    <source>
        <dbReference type="Proteomes" id="UP000692896"/>
    </source>
</evidence>
<keyword evidence="3 5" id="KW-1133">Transmembrane helix</keyword>